<feature type="compositionally biased region" description="Acidic residues" evidence="1">
    <location>
        <begin position="364"/>
        <end position="376"/>
    </location>
</feature>
<feature type="compositionally biased region" description="Basic and acidic residues" evidence="1">
    <location>
        <begin position="287"/>
        <end position="302"/>
    </location>
</feature>
<dbReference type="InterPro" id="IPR017956">
    <property type="entry name" value="AT_hook_DNA-bd_motif"/>
</dbReference>
<protein>
    <recommendedName>
        <fullName evidence="2">BRCT domain-containing protein</fullName>
    </recommendedName>
</protein>
<dbReference type="PRINTS" id="PR00929">
    <property type="entry name" value="ATHOOK"/>
</dbReference>
<feature type="region of interest" description="Disordered" evidence="1">
    <location>
        <begin position="473"/>
        <end position="504"/>
    </location>
</feature>
<dbReference type="AlphaFoldDB" id="A0A8H6R360"/>
<dbReference type="Proteomes" id="UP000660729">
    <property type="component" value="Unassembled WGS sequence"/>
</dbReference>
<feature type="compositionally biased region" description="Basic and acidic residues" evidence="1">
    <location>
        <begin position="186"/>
        <end position="200"/>
    </location>
</feature>
<feature type="compositionally biased region" description="Low complexity" evidence="1">
    <location>
        <begin position="480"/>
        <end position="498"/>
    </location>
</feature>
<evidence type="ECO:0000313" key="4">
    <source>
        <dbReference type="Proteomes" id="UP000660729"/>
    </source>
</evidence>
<reference evidence="3" key="1">
    <citation type="submission" date="2020-04" db="EMBL/GenBank/DDBJ databases">
        <title>Draft genome resource of the tomato pathogen Pseudocercospora fuligena.</title>
        <authorList>
            <person name="Zaccaron A."/>
        </authorList>
    </citation>
    <scope>NUCLEOTIDE SEQUENCE</scope>
    <source>
        <strain evidence="3">PF001</strain>
    </source>
</reference>
<feature type="region of interest" description="Disordered" evidence="1">
    <location>
        <begin position="151"/>
        <end position="170"/>
    </location>
</feature>
<evidence type="ECO:0000259" key="2">
    <source>
        <dbReference type="PROSITE" id="PS50172"/>
    </source>
</evidence>
<name>A0A8H6R360_9PEZI</name>
<dbReference type="Pfam" id="PF02178">
    <property type="entry name" value="AT_hook"/>
    <property type="match status" value="3"/>
</dbReference>
<dbReference type="EMBL" id="JABCIY010000344">
    <property type="protein sequence ID" value="KAF7185056.1"/>
    <property type="molecule type" value="Genomic_DNA"/>
</dbReference>
<feature type="region of interest" description="Disordered" evidence="1">
    <location>
        <begin position="183"/>
        <end position="458"/>
    </location>
</feature>
<proteinExistence type="predicted"/>
<feature type="compositionally biased region" description="Acidic residues" evidence="1">
    <location>
        <begin position="201"/>
        <end position="213"/>
    </location>
</feature>
<feature type="compositionally biased region" description="Acidic residues" evidence="1">
    <location>
        <begin position="426"/>
        <end position="440"/>
    </location>
</feature>
<dbReference type="InterPro" id="IPR001357">
    <property type="entry name" value="BRCT_dom"/>
</dbReference>
<dbReference type="Gene3D" id="3.40.50.10190">
    <property type="entry name" value="BRCT domain"/>
    <property type="match status" value="1"/>
</dbReference>
<comment type="caution">
    <text evidence="3">The sequence shown here is derived from an EMBL/GenBank/DDBJ whole genome shotgun (WGS) entry which is preliminary data.</text>
</comment>
<dbReference type="SUPFAM" id="SSF52113">
    <property type="entry name" value="BRCT domain"/>
    <property type="match status" value="1"/>
</dbReference>
<dbReference type="GO" id="GO:0003677">
    <property type="term" value="F:DNA binding"/>
    <property type="evidence" value="ECO:0007669"/>
    <property type="project" value="InterPro"/>
</dbReference>
<organism evidence="3 4">
    <name type="scientific">Pseudocercospora fuligena</name>
    <dbReference type="NCBI Taxonomy" id="685502"/>
    <lineage>
        <taxon>Eukaryota</taxon>
        <taxon>Fungi</taxon>
        <taxon>Dikarya</taxon>
        <taxon>Ascomycota</taxon>
        <taxon>Pezizomycotina</taxon>
        <taxon>Dothideomycetes</taxon>
        <taxon>Dothideomycetidae</taxon>
        <taxon>Mycosphaerellales</taxon>
        <taxon>Mycosphaerellaceae</taxon>
        <taxon>Pseudocercospora</taxon>
    </lineage>
</organism>
<feature type="domain" description="BRCT" evidence="2">
    <location>
        <begin position="529"/>
        <end position="589"/>
    </location>
</feature>
<evidence type="ECO:0000313" key="3">
    <source>
        <dbReference type="EMBL" id="KAF7185056.1"/>
    </source>
</evidence>
<evidence type="ECO:0000256" key="1">
    <source>
        <dbReference type="SAM" id="MobiDB-lite"/>
    </source>
</evidence>
<keyword evidence="4" id="KW-1185">Reference proteome</keyword>
<sequence>MLFRCMYGLSSDIATLHVPEAAVSSAAPIQIAYDRGEIYLRPETSANARFTDVVARLRISTPTLIDFETFVFCKVETPPSDQHPSQTFDVVKSAPTLPNRVPLQIGYTLDFFELSLKLELTGHLPALSPLSPPPPDLIVAPVIKQDYSADVAETTSPKSKGNGEPAAMPPAGMLQQHLEAVSAVERTTEDPDRDPVSDHDAETEEDDEGDLDLPPDAIALNELPTGTPIPEDSDEGEEIFQKPKLQVTYAKQRSSSPLKAKTGLSKAAPSIPESSPKNVVADFSDEETARVEHQHESTHDMVGDLSEPMGSAEVAQEAASRSIPRATPPEPEPTIPSSGKLRSVTRINKRKFERPPIAASASEALDDDDEEEDDQATEPPKKRGRPRKLIAPVAQEESQDEIVVAPSSVIKKRGRPRKSAALAVQEETDPLDDDEGDDQVMESPKKRGRPRKSLAPAVQAESLDEIVVAPSIVTRKPQRSSRAAASSSSPAKSQHASQTPLSGKTPKVLLSSFKLDAKQKTCLKAHKVTVVDETPSKRTNFVCVVPNDRLPPTVKVLKTLVANKRVVSESWITDSKDEGFLLDLDTYVPPELQANIGNNNRKSIFAGKILYFTPQAAFSYGKEDWQNVTELGTDTGARSVMRGSAIKGHQVQPKEDVVFFGLNDDRDNDAASLMKDHGRHVYDKKFFGKSIIRAELDLDDEEFRLSLPLPEEEKASKE</sequence>
<dbReference type="SMART" id="SM00292">
    <property type="entry name" value="BRCT"/>
    <property type="match status" value="1"/>
</dbReference>
<dbReference type="SMART" id="SM00384">
    <property type="entry name" value="AT_hook"/>
    <property type="match status" value="3"/>
</dbReference>
<gene>
    <name evidence="3" type="ORF">HII31_13679</name>
</gene>
<dbReference type="InterPro" id="IPR036420">
    <property type="entry name" value="BRCT_dom_sf"/>
</dbReference>
<dbReference type="PROSITE" id="PS50172">
    <property type="entry name" value="BRCT"/>
    <property type="match status" value="1"/>
</dbReference>
<accession>A0A8H6R360</accession>
<dbReference type="OrthoDB" id="342264at2759"/>